<reference evidence="2 3" key="1">
    <citation type="submission" date="2019-10" db="EMBL/GenBank/DDBJ databases">
        <title>Nocardia macrotermitis sp. nov. and Nocardia aurantia sp. nov., isolated from the gut of fungus growing-termite Macrotermes natalensis.</title>
        <authorList>
            <person name="Benndorf R."/>
            <person name="Schwitalla J."/>
            <person name="Martin K."/>
            <person name="De Beer W."/>
            <person name="Kaster A.-K."/>
            <person name="Vollmers J."/>
            <person name="Poulsen M."/>
            <person name="Beemelmanns C."/>
        </authorList>
    </citation>
    <scope>NUCLEOTIDE SEQUENCE [LARGE SCALE GENOMIC DNA]</scope>
    <source>
        <strain evidence="2 3">RB56</strain>
    </source>
</reference>
<sequence length="220" mass="24966">MAVPYTLQLAVAFNPARYAPAMTALPVWTTDSASLRLTEEIYAALPEETRRSLEVIDGHVMFCRRGEVEHSIVARRLAQALDANRPTELRTRVVTDFEMHFRRDRPTGRSFSFRRPAVALHQCFHDDRDLITSEVLLVAEVVSPGFGYVETVDKVAEYADEGIPIYLVVHLDTERKAKIIQEHRLDRASNTYRLVATHQDTLCLSDPFEVVVPFADLDAI</sequence>
<proteinExistence type="predicted"/>
<accession>A0A7K0DPL8</accession>
<dbReference type="Gene3D" id="3.90.1570.10">
    <property type="entry name" value="tt1808, chain A"/>
    <property type="match status" value="1"/>
</dbReference>
<dbReference type="AlphaFoldDB" id="A0A7K0DPL8"/>
<gene>
    <name evidence="2" type="ORF">NRB56_32240</name>
</gene>
<organism evidence="2 3">
    <name type="scientific">Nocardia aurantia</name>
    <dbReference type="NCBI Taxonomy" id="2585199"/>
    <lineage>
        <taxon>Bacteria</taxon>
        <taxon>Bacillati</taxon>
        <taxon>Actinomycetota</taxon>
        <taxon>Actinomycetes</taxon>
        <taxon>Mycobacteriales</taxon>
        <taxon>Nocardiaceae</taxon>
        <taxon>Nocardia</taxon>
    </lineage>
</organism>
<dbReference type="EMBL" id="WEGI01000006">
    <property type="protein sequence ID" value="MQY27641.1"/>
    <property type="molecule type" value="Genomic_DNA"/>
</dbReference>
<dbReference type="CDD" id="cd06260">
    <property type="entry name" value="DUF820-like"/>
    <property type="match status" value="1"/>
</dbReference>
<dbReference type="InterPro" id="IPR012296">
    <property type="entry name" value="Nuclease_put_TT1808"/>
</dbReference>
<dbReference type="Pfam" id="PF05685">
    <property type="entry name" value="Uma2"/>
    <property type="match status" value="1"/>
</dbReference>
<dbReference type="SUPFAM" id="SSF52980">
    <property type="entry name" value="Restriction endonuclease-like"/>
    <property type="match status" value="1"/>
</dbReference>
<keyword evidence="3" id="KW-1185">Reference proteome</keyword>
<feature type="domain" description="Putative restriction endonuclease" evidence="1">
    <location>
        <begin position="42"/>
        <end position="208"/>
    </location>
</feature>
<comment type="caution">
    <text evidence="2">The sequence shown here is derived from an EMBL/GenBank/DDBJ whole genome shotgun (WGS) entry which is preliminary data.</text>
</comment>
<evidence type="ECO:0000313" key="3">
    <source>
        <dbReference type="Proteomes" id="UP000431401"/>
    </source>
</evidence>
<name>A0A7K0DPL8_9NOCA</name>
<dbReference type="InterPro" id="IPR008538">
    <property type="entry name" value="Uma2"/>
</dbReference>
<evidence type="ECO:0000313" key="2">
    <source>
        <dbReference type="EMBL" id="MQY27641.1"/>
    </source>
</evidence>
<protein>
    <recommendedName>
        <fullName evidence="1">Putative restriction endonuclease domain-containing protein</fullName>
    </recommendedName>
</protein>
<dbReference type="InterPro" id="IPR011335">
    <property type="entry name" value="Restrct_endonuc-II-like"/>
</dbReference>
<evidence type="ECO:0000259" key="1">
    <source>
        <dbReference type="Pfam" id="PF05685"/>
    </source>
</evidence>
<dbReference type="Proteomes" id="UP000431401">
    <property type="component" value="Unassembled WGS sequence"/>
</dbReference>